<dbReference type="Proteomes" id="UP000327108">
    <property type="component" value="Unassembled WGS sequence"/>
</dbReference>
<dbReference type="SUPFAM" id="SSF55811">
    <property type="entry name" value="Nudix"/>
    <property type="match status" value="1"/>
</dbReference>
<dbReference type="GO" id="GO:0010945">
    <property type="term" value="F:coenzyme A diphosphatase activity"/>
    <property type="evidence" value="ECO:0007669"/>
    <property type="project" value="InterPro"/>
</dbReference>
<evidence type="ECO:0000256" key="3">
    <source>
        <dbReference type="ARBA" id="ARBA00022723"/>
    </source>
</evidence>
<reference evidence="8 9" key="1">
    <citation type="submission" date="2019-09" db="EMBL/GenBank/DDBJ databases">
        <title>Biological control of the noxious weed angled onion (Allium triquetrum) thwarted by endophytic bacteria in Victoria, Australia.</title>
        <authorList>
            <person name="Tehranchian P."/>
            <person name="Adair R.J."/>
            <person name="Van T.H."/>
            <person name="Morrison P.D."/>
            <person name="Williams H."/>
            <person name="Lawrie A.C."/>
        </authorList>
    </citation>
    <scope>NUCLEOTIDE SEQUENCE [LARGE SCALE GENOMIC DNA]</scope>
    <source>
        <strain evidence="8 9">RPTAtOch1</strain>
    </source>
</reference>
<dbReference type="CDD" id="cd03426">
    <property type="entry name" value="NUDIX_CoAse_Nudt7"/>
    <property type="match status" value="1"/>
</dbReference>
<evidence type="ECO:0000256" key="5">
    <source>
        <dbReference type="ARBA" id="ARBA00022842"/>
    </source>
</evidence>
<comment type="caution">
    <text evidence="8">The sequence shown here is derived from an EMBL/GenBank/DDBJ whole genome shotgun (WGS) entry which is preliminary data.</text>
</comment>
<keyword evidence="4" id="KW-0378">Hydrolase</keyword>
<sequence>MNNRASHLFPAFSAGDFAERVRNWQPDHDDLTGDHLLNPEFTQAMITSKMRDAAVLVPVVDRGPESTLLLTRRTEKLRKHSGQIAFPGGAIDPEDGTAENAALREANEEIGLISERAEIIGHMPRYLTGSGFSITPVLAVVNTPFDVYPNPDEVADIFEVPLSFLMNPANHRRESRLFNGEERFYYAMPYHERFIWGATAGIIRGLYERLYA</sequence>
<feature type="domain" description="Nudix hydrolase" evidence="7">
    <location>
        <begin position="50"/>
        <end position="182"/>
    </location>
</feature>
<keyword evidence="9" id="KW-1185">Reference proteome</keyword>
<proteinExistence type="predicted"/>
<evidence type="ECO:0000313" key="8">
    <source>
        <dbReference type="EMBL" id="KAA9361650.1"/>
    </source>
</evidence>
<evidence type="ECO:0000313" key="9">
    <source>
        <dbReference type="Proteomes" id="UP000327108"/>
    </source>
</evidence>
<protein>
    <submittedName>
        <fullName evidence="8">CoA pyrophosphatase</fullName>
    </submittedName>
</protein>
<dbReference type="PROSITE" id="PS51462">
    <property type="entry name" value="NUDIX"/>
    <property type="match status" value="1"/>
</dbReference>
<dbReference type="AlphaFoldDB" id="A0A5N1JPN5"/>
<dbReference type="PANTHER" id="PTHR12992:SF11">
    <property type="entry name" value="MITOCHONDRIAL COENZYME A DIPHOSPHATASE NUDT8"/>
    <property type="match status" value="1"/>
</dbReference>
<keyword evidence="5" id="KW-0460">Magnesium</keyword>
<dbReference type="InterPro" id="IPR000086">
    <property type="entry name" value="NUDIX_hydrolase_dom"/>
</dbReference>
<dbReference type="GO" id="GO:0046872">
    <property type="term" value="F:metal ion binding"/>
    <property type="evidence" value="ECO:0007669"/>
    <property type="project" value="UniProtKB-KW"/>
</dbReference>
<keyword evidence="3" id="KW-0479">Metal-binding</keyword>
<comment type="cofactor">
    <cofactor evidence="1">
        <name>Mn(2+)</name>
        <dbReference type="ChEBI" id="CHEBI:29035"/>
    </cofactor>
</comment>
<dbReference type="PANTHER" id="PTHR12992">
    <property type="entry name" value="NUDIX HYDROLASE"/>
    <property type="match status" value="1"/>
</dbReference>
<gene>
    <name evidence="8" type="ORF">F3W84_19750</name>
</gene>
<dbReference type="NCBIfam" id="NF007980">
    <property type="entry name" value="PRK10707.1"/>
    <property type="match status" value="1"/>
</dbReference>
<keyword evidence="6" id="KW-0464">Manganese</keyword>
<name>A0A5N1JPN5_9HYPH</name>
<evidence type="ECO:0000259" key="7">
    <source>
        <dbReference type="PROSITE" id="PS51462"/>
    </source>
</evidence>
<dbReference type="RefSeq" id="WP_095447116.1">
    <property type="nucleotide sequence ID" value="NZ_CP022604.1"/>
</dbReference>
<comment type="cofactor">
    <cofactor evidence="2">
        <name>Mg(2+)</name>
        <dbReference type="ChEBI" id="CHEBI:18420"/>
    </cofactor>
</comment>
<evidence type="ECO:0000256" key="4">
    <source>
        <dbReference type="ARBA" id="ARBA00022801"/>
    </source>
</evidence>
<dbReference type="Gene3D" id="3.90.79.10">
    <property type="entry name" value="Nucleoside Triphosphate Pyrophosphohydrolase"/>
    <property type="match status" value="1"/>
</dbReference>
<dbReference type="EMBL" id="VYXQ01000023">
    <property type="protein sequence ID" value="KAA9361650.1"/>
    <property type="molecule type" value="Genomic_DNA"/>
</dbReference>
<dbReference type="Pfam" id="PF00293">
    <property type="entry name" value="NUDIX"/>
    <property type="match status" value="1"/>
</dbReference>
<organism evidence="8 9">
    <name type="scientific">Ochrobactrum quorumnocens</name>
    <dbReference type="NCBI Taxonomy" id="271865"/>
    <lineage>
        <taxon>Bacteria</taxon>
        <taxon>Pseudomonadati</taxon>
        <taxon>Pseudomonadota</taxon>
        <taxon>Alphaproteobacteria</taxon>
        <taxon>Hyphomicrobiales</taxon>
        <taxon>Brucellaceae</taxon>
        <taxon>Brucella/Ochrobactrum group</taxon>
        <taxon>Ochrobactrum</taxon>
    </lineage>
</organism>
<dbReference type="OrthoDB" id="9802805at2"/>
<evidence type="ECO:0000256" key="1">
    <source>
        <dbReference type="ARBA" id="ARBA00001936"/>
    </source>
</evidence>
<dbReference type="InterPro" id="IPR015797">
    <property type="entry name" value="NUDIX_hydrolase-like_dom_sf"/>
</dbReference>
<evidence type="ECO:0000256" key="6">
    <source>
        <dbReference type="ARBA" id="ARBA00023211"/>
    </source>
</evidence>
<dbReference type="InterPro" id="IPR045121">
    <property type="entry name" value="CoAse"/>
</dbReference>
<evidence type="ECO:0000256" key="2">
    <source>
        <dbReference type="ARBA" id="ARBA00001946"/>
    </source>
</evidence>
<accession>A0A5N1JPN5</accession>